<dbReference type="EMBL" id="CALNXK010000087">
    <property type="protein sequence ID" value="CAH3149763.1"/>
    <property type="molecule type" value="Genomic_DNA"/>
</dbReference>
<keyword evidence="2" id="KW-1185">Reference proteome</keyword>
<evidence type="ECO:0000313" key="2">
    <source>
        <dbReference type="Proteomes" id="UP001159405"/>
    </source>
</evidence>
<evidence type="ECO:0000313" key="1">
    <source>
        <dbReference type="EMBL" id="CAH3149763.1"/>
    </source>
</evidence>
<gene>
    <name evidence="1" type="ORF">PLOB_00047470</name>
</gene>
<reference evidence="1 2" key="1">
    <citation type="submission" date="2022-05" db="EMBL/GenBank/DDBJ databases">
        <authorList>
            <consortium name="Genoscope - CEA"/>
            <person name="William W."/>
        </authorList>
    </citation>
    <scope>NUCLEOTIDE SEQUENCE [LARGE SCALE GENOMIC DNA]</scope>
</reference>
<proteinExistence type="predicted"/>
<protein>
    <submittedName>
        <fullName evidence="1">Uncharacterized protein</fullName>
    </submittedName>
</protein>
<sequence length="174" mass="19460">MATSPHSHLRDSTLTLVKAGVISKVTTTQVVEMSFTVNNNSPIQDYLHRDNQTQYIDSCLNLLTMDTVFSPQGGCFGKIKQIKVSNLLFISAFLELEHKGNLHWGESTRPEAWFVSTCESSIALRLLEKVIREDLKGKSGRLKGLLSSQYGMYLKCLQKPRSLVGSKQAKRSDP</sequence>
<name>A0ABN8PS74_9CNID</name>
<accession>A0ABN8PS74</accession>
<organism evidence="1 2">
    <name type="scientific">Porites lobata</name>
    <dbReference type="NCBI Taxonomy" id="104759"/>
    <lineage>
        <taxon>Eukaryota</taxon>
        <taxon>Metazoa</taxon>
        <taxon>Cnidaria</taxon>
        <taxon>Anthozoa</taxon>
        <taxon>Hexacorallia</taxon>
        <taxon>Scleractinia</taxon>
        <taxon>Fungiina</taxon>
        <taxon>Poritidae</taxon>
        <taxon>Porites</taxon>
    </lineage>
</organism>
<dbReference type="Proteomes" id="UP001159405">
    <property type="component" value="Unassembled WGS sequence"/>
</dbReference>
<comment type="caution">
    <text evidence="1">The sequence shown here is derived from an EMBL/GenBank/DDBJ whole genome shotgun (WGS) entry which is preliminary data.</text>
</comment>